<accession>A0A1H0Z4V5</accession>
<sequence>MKGIKKYWAILALLGSLALGLLGTYAYHQFGYKLTTNEVKRIAYQNAGIKSKDIKSQEFVKSRTGLAATYVVKLETNSKSYAYTINASSGSIIERHYKKK</sequence>
<dbReference type="RefSeq" id="WP_074560701.1">
    <property type="nucleotide sequence ID" value="NZ_FNKE01000001.1"/>
</dbReference>
<evidence type="ECO:0000313" key="1">
    <source>
        <dbReference type="EMBL" id="SDQ22116.1"/>
    </source>
</evidence>
<gene>
    <name evidence="1" type="ORF">SAMN05216392_1028</name>
</gene>
<dbReference type="AlphaFoldDB" id="A0A1H0Z4V5"/>
<protein>
    <recommendedName>
        <fullName evidence="3">PepSY domain-containing protein</fullName>
    </recommendedName>
</protein>
<reference evidence="1 2" key="1">
    <citation type="submission" date="2016-10" db="EMBL/GenBank/DDBJ databases">
        <authorList>
            <person name="de Groot N.N."/>
        </authorList>
    </citation>
    <scope>NUCLEOTIDE SEQUENCE [LARGE SCALE GENOMIC DNA]</scope>
    <source>
        <strain evidence="1 2">Sb05</strain>
    </source>
</reference>
<evidence type="ECO:0008006" key="3">
    <source>
        <dbReference type="Google" id="ProtNLM"/>
    </source>
</evidence>
<organism evidence="1 2">
    <name type="scientific">Streptococcus equinus</name>
    <name type="common">Streptococcus bovis</name>
    <dbReference type="NCBI Taxonomy" id="1335"/>
    <lineage>
        <taxon>Bacteria</taxon>
        <taxon>Bacillati</taxon>
        <taxon>Bacillota</taxon>
        <taxon>Bacilli</taxon>
        <taxon>Lactobacillales</taxon>
        <taxon>Streptococcaceae</taxon>
        <taxon>Streptococcus</taxon>
    </lineage>
</organism>
<dbReference type="Proteomes" id="UP000182870">
    <property type="component" value="Unassembled WGS sequence"/>
</dbReference>
<name>A0A1H0Z4V5_STREI</name>
<proteinExistence type="predicted"/>
<dbReference type="OrthoDB" id="2235222at2"/>
<dbReference type="Gene3D" id="3.10.450.40">
    <property type="match status" value="1"/>
</dbReference>
<evidence type="ECO:0000313" key="2">
    <source>
        <dbReference type="Proteomes" id="UP000182870"/>
    </source>
</evidence>
<dbReference type="EMBL" id="FNKE01000001">
    <property type="protein sequence ID" value="SDQ22116.1"/>
    <property type="molecule type" value="Genomic_DNA"/>
</dbReference>